<dbReference type="Proteomes" id="UP000051254">
    <property type="component" value="Unassembled WGS sequence"/>
</dbReference>
<sequence length="162" mass="17243">MPFTPFHLGPGLAIKPLGGHRISLLVFAGTQVLMDIEPLLGLLGLIDSLHGVSHSLAGALLIGLLATLTGRPIGNRMLRLLRWPAPPIDWPAAALGAFVGSLSHIALDALMHADIQPLWPLTTANPLRDALSWSALHGGCALLGLLGLLVIGLRHYHQARRR</sequence>
<dbReference type="Pfam" id="PF04307">
    <property type="entry name" value="YdjM"/>
    <property type="match status" value="1"/>
</dbReference>
<feature type="transmembrane region" description="Helical" evidence="1">
    <location>
        <begin position="131"/>
        <end position="153"/>
    </location>
</feature>
<dbReference type="RefSeq" id="WP_057665114.1">
    <property type="nucleotide sequence ID" value="NZ_LDJH01000011.1"/>
</dbReference>
<keyword evidence="1" id="KW-0472">Membrane</keyword>
<feature type="transmembrane region" description="Helical" evidence="1">
    <location>
        <begin position="90"/>
        <end position="111"/>
    </location>
</feature>
<evidence type="ECO:0000313" key="2">
    <source>
        <dbReference type="EMBL" id="KRG58298.1"/>
    </source>
</evidence>
<name>A0A0R0BW76_9GAMM</name>
<accession>A0A0R0BW76</accession>
<keyword evidence="1" id="KW-1133">Transmembrane helix</keyword>
<keyword evidence="3" id="KW-1185">Reference proteome</keyword>
<comment type="caution">
    <text evidence="2">The sequence shown here is derived from an EMBL/GenBank/DDBJ whole genome shotgun (WGS) entry which is preliminary data.</text>
</comment>
<evidence type="ECO:0000313" key="3">
    <source>
        <dbReference type="Proteomes" id="UP000051254"/>
    </source>
</evidence>
<evidence type="ECO:0008006" key="4">
    <source>
        <dbReference type="Google" id="ProtNLM"/>
    </source>
</evidence>
<dbReference type="AlphaFoldDB" id="A0A0R0BW76"/>
<dbReference type="InterPro" id="IPR007404">
    <property type="entry name" value="YdjM-like"/>
</dbReference>
<organism evidence="2 3">
    <name type="scientific">Stenotrophomonas koreensis</name>
    <dbReference type="NCBI Taxonomy" id="266128"/>
    <lineage>
        <taxon>Bacteria</taxon>
        <taxon>Pseudomonadati</taxon>
        <taxon>Pseudomonadota</taxon>
        <taxon>Gammaproteobacteria</taxon>
        <taxon>Lysobacterales</taxon>
        <taxon>Lysobacteraceae</taxon>
        <taxon>Stenotrophomonas</taxon>
    </lineage>
</organism>
<reference evidence="2 3" key="1">
    <citation type="submission" date="2015-05" db="EMBL/GenBank/DDBJ databases">
        <title>Genome sequencing and analysis of members of genus Stenotrophomonas.</title>
        <authorList>
            <person name="Patil P.P."/>
            <person name="Midha S."/>
            <person name="Patil P.B."/>
        </authorList>
    </citation>
    <scope>NUCLEOTIDE SEQUENCE [LARGE SCALE GENOMIC DNA]</scope>
    <source>
        <strain evidence="2 3">DSM 17805</strain>
    </source>
</reference>
<keyword evidence="1" id="KW-0812">Transmembrane</keyword>
<dbReference type="PATRIC" id="fig|266128.3.peg.159"/>
<protein>
    <recommendedName>
        <fullName evidence="4">Hydrolase</fullName>
    </recommendedName>
</protein>
<dbReference type="EMBL" id="LDJH01000011">
    <property type="protein sequence ID" value="KRG58298.1"/>
    <property type="molecule type" value="Genomic_DNA"/>
</dbReference>
<proteinExistence type="predicted"/>
<feature type="transmembrane region" description="Helical" evidence="1">
    <location>
        <begin position="52"/>
        <end position="69"/>
    </location>
</feature>
<evidence type="ECO:0000256" key="1">
    <source>
        <dbReference type="SAM" id="Phobius"/>
    </source>
</evidence>
<dbReference type="OrthoDB" id="272996at2"/>
<gene>
    <name evidence="2" type="ORF">ABB25_06470</name>
</gene>